<keyword evidence="10" id="KW-1185">Reference proteome</keyword>
<dbReference type="InterPro" id="IPR000933">
    <property type="entry name" value="Glyco_hydro_29"/>
</dbReference>
<name>A0ABX5XY40_9BACT</name>
<accession>A0ABX5XY40</accession>
<dbReference type="InterPro" id="IPR016286">
    <property type="entry name" value="FUC_metazoa-typ"/>
</dbReference>
<feature type="signal peptide" evidence="7">
    <location>
        <begin position="1"/>
        <end position="34"/>
    </location>
</feature>
<keyword evidence="6" id="KW-0326">Glycosidase</keyword>
<evidence type="ECO:0000256" key="5">
    <source>
        <dbReference type="ARBA" id="ARBA00022801"/>
    </source>
</evidence>
<feature type="chain" id="PRO_5045108048" description="alpha-L-fucosidase" evidence="7">
    <location>
        <begin position="35"/>
        <end position="448"/>
    </location>
</feature>
<dbReference type="PANTHER" id="PTHR10030">
    <property type="entry name" value="ALPHA-L-FUCOSIDASE"/>
    <property type="match status" value="1"/>
</dbReference>
<dbReference type="SUPFAM" id="SSF51445">
    <property type="entry name" value="(Trans)glycosidases"/>
    <property type="match status" value="1"/>
</dbReference>
<evidence type="ECO:0000256" key="1">
    <source>
        <dbReference type="ARBA" id="ARBA00004071"/>
    </source>
</evidence>
<dbReference type="PANTHER" id="PTHR10030:SF37">
    <property type="entry name" value="ALPHA-L-FUCOSIDASE-RELATED"/>
    <property type="match status" value="1"/>
</dbReference>
<evidence type="ECO:0000259" key="8">
    <source>
        <dbReference type="Pfam" id="PF01120"/>
    </source>
</evidence>
<dbReference type="EC" id="3.2.1.51" evidence="3"/>
<keyword evidence="4 7" id="KW-0732">Signal</keyword>
<dbReference type="RefSeq" id="WP_419580262.1">
    <property type="nucleotide sequence ID" value="NZ_CP036432.1"/>
</dbReference>
<evidence type="ECO:0000256" key="7">
    <source>
        <dbReference type="SAM" id="SignalP"/>
    </source>
</evidence>
<evidence type="ECO:0000256" key="4">
    <source>
        <dbReference type="ARBA" id="ARBA00022729"/>
    </source>
</evidence>
<proteinExistence type="inferred from homology"/>
<evidence type="ECO:0000256" key="3">
    <source>
        <dbReference type="ARBA" id="ARBA00012662"/>
    </source>
</evidence>
<dbReference type="InterPro" id="IPR017853">
    <property type="entry name" value="GH"/>
</dbReference>
<dbReference type="SMART" id="SM00812">
    <property type="entry name" value="Alpha_L_fucos"/>
    <property type="match status" value="1"/>
</dbReference>
<organism evidence="9 10">
    <name type="scientific">Stieleria magnilauensis</name>
    <dbReference type="NCBI Taxonomy" id="2527963"/>
    <lineage>
        <taxon>Bacteria</taxon>
        <taxon>Pseudomonadati</taxon>
        <taxon>Planctomycetota</taxon>
        <taxon>Planctomycetia</taxon>
        <taxon>Pirellulales</taxon>
        <taxon>Pirellulaceae</taxon>
        <taxon>Stieleria</taxon>
    </lineage>
</organism>
<gene>
    <name evidence="9" type="ORF">TBK1r_46210</name>
</gene>
<dbReference type="PROSITE" id="PS51318">
    <property type="entry name" value="TAT"/>
    <property type="match status" value="1"/>
</dbReference>
<keyword evidence="5" id="KW-0378">Hydrolase</keyword>
<sequence length="448" mass="49922">MSIRRRRFLQQTATGCAVAMAPAGLLVNSARVTAADDDAIPVPEPRIARFERMAYGMFIHWGLYSQLGRGEWVMHREKIPKAEYRKLRDTFTAKAFDGRKLARTARVAGMKYITLTARHHDGFSLYDTRGLSEHDAMHTPAGRDLILDFVNGCRAEGITPFLYHTTLDWWQESFETDFDAYLDYLKNSVEILCTEYGPIGGFWFDGNWSKKNADWKEGELYKTIRRHQPEAIIVNNTGLSHRGALGHPEIDSVTFEQGRPTPRDHRGKPKYVAGEMCQTMNRHWGIGTNDFAYMGPPEIIENLCACRKVGANYLLNVGPTAEGAIPDYEAATLRRSGDWVAIHAEAVYEGRPAGLQGEGDDFGLDANGPTYLFVHHLGTRGDANVAVGPTGAGPRTFTGIKTRIDSAVWADNGEKLKFEQDLDAGTLTVRCTGFPYGTNTVVRLVRLS</sequence>
<dbReference type="PRINTS" id="PR00741">
    <property type="entry name" value="GLHYDRLASE29"/>
</dbReference>
<evidence type="ECO:0000313" key="9">
    <source>
        <dbReference type="EMBL" id="QDV85606.1"/>
    </source>
</evidence>
<dbReference type="EMBL" id="CP036432">
    <property type="protein sequence ID" value="QDV85606.1"/>
    <property type="molecule type" value="Genomic_DNA"/>
</dbReference>
<evidence type="ECO:0000313" key="10">
    <source>
        <dbReference type="Proteomes" id="UP000318081"/>
    </source>
</evidence>
<reference evidence="9 10" key="1">
    <citation type="submission" date="2019-02" db="EMBL/GenBank/DDBJ databases">
        <title>Deep-cultivation of Planctomycetes and their phenomic and genomic characterization uncovers novel biology.</title>
        <authorList>
            <person name="Wiegand S."/>
            <person name="Jogler M."/>
            <person name="Boedeker C."/>
            <person name="Pinto D."/>
            <person name="Vollmers J."/>
            <person name="Rivas-Marin E."/>
            <person name="Kohn T."/>
            <person name="Peeters S.H."/>
            <person name="Heuer A."/>
            <person name="Rast P."/>
            <person name="Oberbeckmann S."/>
            <person name="Bunk B."/>
            <person name="Jeske O."/>
            <person name="Meyerdierks A."/>
            <person name="Storesund J.E."/>
            <person name="Kallscheuer N."/>
            <person name="Luecker S."/>
            <person name="Lage O.M."/>
            <person name="Pohl T."/>
            <person name="Merkel B.J."/>
            <person name="Hornburger P."/>
            <person name="Mueller R.-W."/>
            <person name="Bruemmer F."/>
            <person name="Labrenz M."/>
            <person name="Spormann A.M."/>
            <person name="Op den Camp H."/>
            <person name="Overmann J."/>
            <person name="Amann R."/>
            <person name="Jetten M.S.M."/>
            <person name="Mascher T."/>
            <person name="Medema M.H."/>
            <person name="Devos D.P."/>
            <person name="Kaster A.-K."/>
            <person name="Ovreas L."/>
            <person name="Rohde M."/>
            <person name="Galperin M.Y."/>
            <person name="Jogler C."/>
        </authorList>
    </citation>
    <scope>NUCLEOTIDE SEQUENCE [LARGE SCALE GENOMIC DNA]</scope>
    <source>
        <strain evidence="9 10">TBK1r</strain>
    </source>
</reference>
<dbReference type="Pfam" id="PF01120">
    <property type="entry name" value="Alpha_L_fucos"/>
    <property type="match status" value="1"/>
</dbReference>
<dbReference type="InterPro" id="IPR006311">
    <property type="entry name" value="TAT_signal"/>
</dbReference>
<dbReference type="Gene3D" id="3.20.20.80">
    <property type="entry name" value="Glycosidases"/>
    <property type="match status" value="1"/>
</dbReference>
<comment type="function">
    <text evidence="1">Alpha-L-fucosidase is responsible for hydrolyzing the alpha-1,6-linked fucose joined to the reducing-end N-acetylglucosamine of the carbohydrate moieties of glycoproteins.</text>
</comment>
<dbReference type="Proteomes" id="UP000318081">
    <property type="component" value="Chromosome"/>
</dbReference>
<feature type="domain" description="Glycoside hydrolase family 29 N-terminal" evidence="8">
    <location>
        <begin position="48"/>
        <end position="345"/>
    </location>
</feature>
<comment type="similarity">
    <text evidence="2">Belongs to the glycosyl hydrolase 29 family.</text>
</comment>
<protein>
    <recommendedName>
        <fullName evidence="3">alpha-L-fucosidase</fullName>
        <ecNumber evidence="3">3.2.1.51</ecNumber>
    </recommendedName>
</protein>
<evidence type="ECO:0000256" key="2">
    <source>
        <dbReference type="ARBA" id="ARBA00007951"/>
    </source>
</evidence>
<evidence type="ECO:0000256" key="6">
    <source>
        <dbReference type="ARBA" id="ARBA00023295"/>
    </source>
</evidence>
<dbReference type="InterPro" id="IPR057739">
    <property type="entry name" value="Glyco_hydro_29_N"/>
</dbReference>